<feature type="compositionally biased region" description="Basic and acidic residues" evidence="3">
    <location>
        <begin position="873"/>
        <end position="903"/>
    </location>
</feature>
<dbReference type="InterPro" id="IPR040351">
    <property type="entry name" value="RAB3IL/RAB3IP/Sec2"/>
</dbReference>
<dbReference type="CDD" id="cd21044">
    <property type="entry name" value="Rab11BD_RAB3IP_like"/>
    <property type="match status" value="1"/>
</dbReference>
<dbReference type="SUPFAM" id="SSF144284">
    <property type="entry name" value="Sec2 N-terminal region"/>
    <property type="match status" value="1"/>
</dbReference>
<feature type="compositionally biased region" description="Polar residues" evidence="3">
    <location>
        <begin position="669"/>
        <end position="686"/>
    </location>
</feature>
<gene>
    <name evidence="5" type="ORF">RDB_LOCUS129600</name>
</gene>
<dbReference type="AlphaFoldDB" id="A0A8H3G8E1"/>
<dbReference type="GO" id="GO:0006887">
    <property type="term" value="P:exocytosis"/>
    <property type="evidence" value="ECO:0007669"/>
    <property type="project" value="TreeGrafter"/>
</dbReference>
<feature type="region of interest" description="Disordered" evidence="3">
    <location>
        <begin position="349"/>
        <end position="378"/>
    </location>
</feature>
<feature type="compositionally biased region" description="Polar residues" evidence="3">
    <location>
        <begin position="761"/>
        <end position="773"/>
    </location>
</feature>
<feature type="region of interest" description="Disordered" evidence="3">
    <location>
        <begin position="503"/>
        <end position="524"/>
    </location>
</feature>
<feature type="compositionally biased region" description="Pro residues" evidence="3">
    <location>
        <begin position="563"/>
        <end position="576"/>
    </location>
</feature>
<proteinExistence type="predicted"/>
<feature type="coiled-coil region" evidence="2">
    <location>
        <begin position="82"/>
        <end position="116"/>
    </location>
</feature>
<evidence type="ECO:0000256" key="3">
    <source>
        <dbReference type="SAM" id="MobiDB-lite"/>
    </source>
</evidence>
<feature type="region of interest" description="Disordered" evidence="3">
    <location>
        <begin position="1006"/>
        <end position="1029"/>
    </location>
</feature>
<dbReference type="PANTHER" id="PTHR14430">
    <property type="entry name" value="RABIN3-RELATED"/>
    <property type="match status" value="1"/>
</dbReference>
<feature type="coiled-coil region" evidence="2">
    <location>
        <begin position="175"/>
        <end position="230"/>
    </location>
</feature>
<feature type="compositionally biased region" description="Low complexity" evidence="3">
    <location>
        <begin position="351"/>
        <end position="369"/>
    </location>
</feature>
<dbReference type="GO" id="GO:0070319">
    <property type="term" value="C:Golgi to plasma membrane transport vesicle"/>
    <property type="evidence" value="ECO:0007669"/>
    <property type="project" value="TreeGrafter"/>
</dbReference>
<evidence type="ECO:0000313" key="5">
    <source>
        <dbReference type="EMBL" id="CAE6441001.1"/>
    </source>
</evidence>
<reference evidence="5" key="1">
    <citation type="submission" date="2021-01" db="EMBL/GenBank/DDBJ databases">
        <authorList>
            <person name="Kaushik A."/>
        </authorList>
    </citation>
    <scope>NUCLEOTIDE SEQUENCE</scope>
    <source>
        <strain evidence="5">AG1-1C</strain>
    </source>
</reference>
<feature type="compositionally biased region" description="Basic and acidic residues" evidence="3">
    <location>
        <begin position="935"/>
        <end position="966"/>
    </location>
</feature>
<dbReference type="Gene3D" id="6.10.140.910">
    <property type="match status" value="1"/>
</dbReference>
<dbReference type="Pfam" id="PF06428">
    <property type="entry name" value="Sec2p"/>
    <property type="match status" value="1"/>
</dbReference>
<evidence type="ECO:0000259" key="4">
    <source>
        <dbReference type="Pfam" id="PF06428"/>
    </source>
</evidence>
<feature type="compositionally biased region" description="Pro residues" evidence="3">
    <location>
        <begin position="584"/>
        <end position="604"/>
    </location>
</feature>
<dbReference type="PANTHER" id="PTHR14430:SF0">
    <property type="entry name" value="SEC2P DOMAIN-CONTAINING PROTEIN"/>
    <property type="match status" value="1"/>
</dbReference>
<protein>
    <recommendedName>
        <fullName evidence="4">GDP/GTP exchange factor Sec2 N-terminal domain-containing protein</fullName>
    </recommendedName>
</protein>
<feature type="compositionally biased region" description="Polar residues" evidence="3">
    <location>
        <begin position="967"/>
        <end position="985"/>
    </location>
</feature>
<feature type="region of interest" description="Disordered" evidence="3">
    <location>
        <begin position="1"/>
        <end position="49"/>
    </location>
</feature>
<sequence length="1058" mass="113907">MLGMEYAVSKASPANSKPPTLASAASSIHSTKLPNGHSTPPHAEEDDDPRGQLVETLRIQLTDTHNQLDLLNSKLVKSYDRVSTLEDSLDNANDSLNAARARINELEAAKATHEAALETGVLVEREHVAHELSRLMERATEEAAQRGVADAARSRIETELDDLSADLFARANTMVAEARIARAASERKVEETESALKSAEDAVKSMQIQMQQMVEARREAEMKVAEMHARMGQGKWAEQDGALELEGPRRRLYNSHAVYREYVTFVSHLRGLRSNAAIMPQLSSLTSLPFIARLIVEDCDPTLRLDLAPALNWLTRRAVHGAILQGQLEIEPVYGLQEAECAMCGSHPNGSLPSSATTSPTTATHALSPKAHTPNGSGSMVAWASSTSKYFKGTLASPGTSPQTHTNMVAQSPLQRIIADPHAPPIYVFRIAGAQAGAGAAPLVLCAGGWCLARLRATCELCAFLKRGVIEKVWSEPPQPLHQGPVSSVARTQQGVLGSMVHALSGDKDKESGDITPPVPPRRRQLSQLGTSLWEKGFGAFGGSRTGSRSGTPGPEEQKETPPAQPPRRLPPPPAPADTKLSIVPPPPPPPPPPRARPVPPVPSKPEGQETHEDDQEHQEHQEHQEPIQHAMVFDAAADEHGHHALSPTADKRHSIPITLHQPLRPISSPKSPTDTLATLPESTAASDHVPSPSVPAPDTQHLAPGGEKEMEEPDTPRPPPISRPPRARPIAHEEILHRPMSPNGISLPDSRPATPAMSGRNVSPSRARTPSPTRFRAASPSIASPSSRIRAGSIRRDVESVRASSPVPSSPVGSGPPKIPRRAPRRAAPVPPGTPSKAEKAEQKVHQSERPVETEKQPEEPAKNSEVAEPTGKPESEVEEVKPVVEENKAGEEQKSKVEEQAAPRPPPRRAVPPPPAPPLPARARPPQPTEPGEDAKDPEAMNTDEKVPEESKPSEAKSIAESRANESVSEPSTYTDGASSTKESAPPVTTLVISATTDSISHITSIPNITDDGTDSKRPTEVDGQFVGDHSWEERAYKEIVKLREDMFWARVGSAW</sequence>
<evidence type="ECO:0000256" key="2">
    <source>
        <dbReference type="SAM" id="Coils"/>
    </source>
</evidence>
<feature type="compositionally biased region" description="Basic and acidic residues" evidence="3">
    <location>
        <begin position="618"/>
        <end position="627"/>
    </location>
</feature>
<feature type="compositionally biased region" description="Low complexity" evidence="3">
    <location>
        <begin position="775"/>
        <end position="793"/>
    </location>
</feature>
<dbReference type="GO" id="GO:0051286">
    <property type="term" value="C:cell tip"/>
    <property type="evidence" value="ECO:0007669"/>
    <property type="project" value="TreeGrafter"/>
</dbReference>
<name>A0A8H3G8E1_9AGAM</name>
<feature type="compositionally biased region" description="Low complexity" evidence="3">
    <location>
        <begin position="805"/>
        <end position="817"/>
    </location>
</feature>
<dbReference type="InterPro" id="IPR009449">
    <property type="entry name" value="Sec2_N"/>
</dbReference>
<feature type="region of interest" description="Disordered" evidence="3">
    <location>
        <begin position="536"/>
        <end position="992"/>
    </location>
</feature>
<dbReference type="GO" id="GO:0005085">
    <property type="term" value="F:guanyl-nucleotide exchange factor activity"/>
    <property type="evidence" value="ECO:0007669"/>
    <property type="project" value="InterPro"/>
</dbReference>
<dbReference type="EMBL" id="CAJMWS010000395">
    <property type="protein sequence ID" value="CAE6441001.1"/>
    <property type="molecule type" value="Genomic_DNA"/>
</dbReference>
<accession>A0A8H3G8E1</accession>
<evidence type="ECO:0000313" key="6">
    <source>
        <dbReference type="Proteomes" id="UP000663846"/>
    </source>
</evidence>
<feature type="compositionally biased region" description="Basic and acidic residues" evidence="3">
    <location>
        <begin position="838"/>
        <end position="864"/>
    </location>
</feature>
<evidence type="ECO:0000256" key="1">
    <source>
        <dbReference type="ARBA" id="ARBA00023054"/>
    </source>
</evidence>
<feature type="domain" description="GDP/GTP exchange factor Sec2 N-terminal" evidence="4">
    <location>
        <begin position="83"/>
        <end position="212"/>
    </location>
</feature>
<feature type="compositionally biased region" description="Polar residues" evidence="3">
    <location>
        <begin position="12"/>
        <end position="38"/>
    </location>
</feature>
<feature type="compositionally biased region" description="Low complexity" evidence="3">
    <location>
        <begin position="546"/>
        <end position="555"/>
    </location>
</feature>
<keyword evidence="1 2" id="KW-0175">Coiled coil</keyword>
<dbReference type="Proteomes" id="UP000663846">
    <property type="component" value="Unassembled WGS sequence"/>
</dbReference>
<organism evidence="5 6">
    <name type="scientific">Rhizoctonia solani</name>
    <dbReference type="NCBI Taxonomy" id="456999"/>
    <lineage>
        <taxon>Eukaryota</taxon>
        <taxon>Fungi</taxon>
        <taxon>Dikarya</taxon>
        <taxon>Basidiomycota</taxon>
        <taxon>Agaricomycotina</taxon>
        <taxon>Agaricomycetes</taxon>
        <taxon>Cantharellales</taxon>
        <taxon>Ceratobasidiaceae</taxon>
        <taxon>Rhizoctonia</taxon>
    </lineage>
</organism>
<feature type="compositionally biased region" description="Pro residues" evidence="3">
    <location>
        <begin position="905"/>
        <end position="931"/>
    </location>
</feature>
<comment type="caution">
    <text evidence="5">The sequence shown here is derived from an EMBL/GenBank/DDBJ whole genome shotgun (WGS) entry which is preliminary data.</text>
</comment>